<organism evidence="5 6">
    <name type="scientific">Thiorhodococcus minor</name>
    <dbReference type="NCBI Taxonomy" id="57489"/>
    <lineage>
        <taxon>Bacteria</taxon>
        <taxon>Pseudomonadati</taxon>
        <taxon>Pseudomonadota</taxon>
        <taxon>Gammaproteobacteria</taxon>
        <taxon>Chromatiales</taxon>
        <taxon>Chromatiaceae</taxon>
        <taxon>Thiorhodococcus</taxon>
    </lineage>
</organism>
<comment type="caution">
    <text evidence="5">The sequence shown here is derived from an EMBL/GenBank/DDBJ whole genome shotgun (WGS) entry which is preliminary data.</text>
</comment>
<feature type="transmembrane region" description="Helical" evidence="4">
    <location>
        <begin position="7"/>
        <end position="31"/>
    </location>
</feature>
<evidence type="ECO:0000256" key="2">
    <source>
        <dbReference type="ARBA" id="ARBA00022481"/>
    </source>
</evidence>
<dbReference type="InterPro" id="IPR045584">
    <property type="entry name" value="Pilin-like"/>
</dbReference>
<dbReference type="Pfam" id="PF07963">
    <property type="entry name" value="N_methyl"/>
    <property type="match status" value="1"/>
</dbReference>
<dbReference type="NCBIfam" id="TIGR02532">
    <property type="entry name" value="IV_pilin_GFxxxE"/>
    <property type="match status" value="1"/>
</dbReference>
<gene>
    <name evidence="5" type="ORF">G3446_25720</name>
</gene>
<keyword evidence="4" id="KW-0812">Transmembrane</keyword>
<evidence type="ECO:0000313" key="6">
    <source>
        <dbReference type="Proteomes" id="UP000483379"/>
    </source>
</evidence>
<dbReference type="GO" id="GO:0044096">
    <property type="term" value="C:type IV pilus"/>
    <property type="evidence" value="ECO:0007669"/>
    <property type="project" value="TreeGrafter"/>
</dbReference>
<accession>A0A6M0K762</accession>
<dbReference type="PANTHER" id="PTHR30093">
    <property type="entry name" value="GENERAL SECRETION PATHWAY PROTEIN G"/>
    <property type="match status" value="1"/>
</dbReference>
<dbReference type="GO" id="GO:0007155">
    <property type="term" value="P:cell adhesion"/>
    <property type="evidence" value="ECO:0007669"/>
    <property type="project" value="InterPro"/>
</dbReference>
<name>A0A6M0K762_9GAMM</name>
<evidence type="ECO:0000256" key="1">
    <source>
        <dbReference type="ARBA" id="ARBA00005233"/>
    </source>
</evidence>
<dbReference type="InterPro" id="IPR001082">
    <property type="entry name" value="Pilin"/>
</dbReference>
<keyword evidence="4" id="KW-1133">Transmembrane helix</keyword>
<comment type="similarity">
    <text evidence="1 3">Belongs to the N-Me-Phe pilin family.</text>
</comment>
<dbReference type="Pfam" id="PF00114">
    <property type="entry name" value="Pilin"/>
    <property type="match status" value="1"/>
</dbReference>
<evidence type="ECO:0000256" key="3">
    <source>
        <dbReference type="RuleBase" id="RU000389"/>
    </source>
</evidence>
<evidence type="ECO:0000313" key="5">
    <source>
        <dbReference type="EMBL" id="NEV65191.1"/>
    </source>
</evidence>
<dbReference type="AlphaFoldDB" id="A0A6M0K762"/>
<dbReference type="SUPFAM" id="SSF54523">
    <property type="entry name" value="Pili subunits"/>
    <property type="match status" value="1"/>
</dbReference>
<dbReference type="PROSITE" id="PS00409">
    <property type="entry name" value="PROKAR_NTER_METHYL"/>
    <property type="match status" value="1"/>
</dbReference>
<sequence>MKKHQAGFTLIELMIVVAIIGILAAIAIPAYQDYTIRSQVSEGLNLTSDLKVAAGDFWSNRGRGASAASIGVATTATSIAGTYVRPYRYP</sequence>
<reference evidence="5 6" key="1">
    <citation type="submission" date="2020-02" db="EMBL/GenBank/DDBJ databases">
        <title>Genome sequences of Thiorhodococcus mannitoliphagus and Thiorhodococcus minor, purple sulfur photosynthetic bacteria in the gammaproteobacterial family, Chromatiaceae.</title>
        <authorList>
            <person name="Aviles F.A."/>
            <person name="Meyer T.E."/>
            <person name="Kyndt J.A."/>
        </authorList>
    </citation>
    <scope>NUCLEOTIDE SEQUENCE [LARGE SCALE GENOMIC DNA]</scope>
    <source>
        <strain evidence="5 6">DSM 11518</strain>
    </source>
</reference>
<keyword evidence="4" id="KW-0472">Membrane</keyword>
<dbReference type="Gene3D" id="3.30.700.10">
    <property type="entry name" value="Glycoprotein, Type 4 Pilin"/>
    <property type="match status" value="1"/>
</dbReference>
<protein>
    <submittedName>
        <fullName evidence="5">Prepilin-type N-terminal cleavage/methylation domain-containing protein</fullName>
    </submittedName>
</protein>
<keyword evidence="6" id="KW-1185">Reference proteome</keyword>
<dbReference type="InterPro" id="IPR012902">
    <property type="entry name" value="N_methyl_site"/>
</dbReference>
<keyword evidence="3" id="KW-0281">Fimbrium</keyword>
<proteinExistence type="inferred from homology"/>
<evidence type="ECO:0000256" key="4">
    <source>
        <dbReference type="SAM" id="Phobius"/>
    </source>
</evidence>
<dbReference type="PANTHER" id="PTHR30093:SF34">
    <property type="entry name" value="PREPILIN PEPTIDASE-DEPENDENT PROTEIN D"/>
    <property type="match status" value="1"/>
</dbReference>
<dbReference type="EMBL" id="JAAIJQ010000170">
    <property type="protein sequence ID" value="NEV65191.1"/>
    <property type="molecule type" value="Genomic_DNA"/>
</dbReference>
<dbReference type="GO" id="GO:0043107">
    <property type="term" value="P:type IV pilus-dependent motility"/>
    <property type="evidence" value="ECO:0007669"/>
    <property type="project" value="TreeGrafter"/>
</dbReference>
<dbReference type="Proteomes" id="UP000483379">
    <property type="component" value="Unassembled WGS sequence"/>
</dbReference>
<keyword evidence="2" id="KW-0488">Methylation</keyword>